<dbReference type="Proteomes" id="UP001437256">
    <property type="component" value="Unassembled WGS sequence"/>
</dbReference>
<feature type="compositionally biased region" description="Low complexity" evidence="1">
    <location>
        <begin position="387"/>
        <end position="398"/>
    </location>
</feature>
<protein>
    <submittedName>
        <fullName evidence="2">Uncharacterized protein</fullName>
    </submittedName>
</protein>
<organism evidence="2 3">
    <name type="scientific">Marasmius tenuissimus</name>
    <dbReference type="NCBI Taxonomy" id="585030"/>
    <lineage>
        <taxon>Eukaryota</taxon>
        <taxon>Fungi</taxon>
        <taxon>Dikarya</taxon>
        <taxon>Basidiomycota</taxon>
        <taxon>Agaricomycotina</taxon>
        <taxon>Agaricomycetes</taxon>
        <taxon>Agaricomycetidae</taxon>
        <taxon>Agaricales</taxon>
        <taxon>Marasmiineae</taxon>
        <taxon>Marasmiaceae</taxon>
        <taxon>Marasmius</taxon>
    </lineage>
</organism>
<feature type="region of interest" description="Disordered" evidence="1">
    <location>
        <begin position="270"/>
        <end position="327"/>
    </location>
</feature>
<dbReference type="EMBL" id="JBBXMP010000005">
    <property type="protein sequence ID" value="KAL0070834.1"/>
    <property type="molecule type" value="Genomic_DNA"/>
</dbReference>
<reference evidence="2 3" key="1">
    <citation type="submission" date="2024-05" db="EMBL/GenBank/DDBJ databases">
        <title>A draft genome resource for the thread blight pathogen Marasmius tenuissimus strain MS-2.</title>
        <authorList>
            <person name="Yulfo-Soto G.E."/>
            <person name="Baruah I.K."/>
            <person name="Amoako-Attah I."/>
            <person name="Bukari Y."/>
            <person name="Meinhardt L.W."/>
            <person name="Bailey B.A."/>
            <person name="Cohen S.P."/>
        </authorList>
    </citation>
    <scope>NUCLEOTIDE SEQUENCE [LARGE SCALE GENOMIC DNA]</scope>
    <source>
        <strain evidence="2 3">MS-2</strain>
    </source>
</reference>
<feature type="compositionally biased region" description="Polar residues" evidence="1">
    <location>
        <begin position="46"/>
        <end position="57"/>
    </location>
</feature>
<feature type="compositionally biased region" description="Basic and acidic residues" evidence="1">
    <location>
        <begin position="419"/>
        <end position="451"/>
    </location>
</feature>
<feature type="compositionally biased region" description="Polar residues" evidence="1">
    <location>
        <begin position="270"/>
        <end position="283"/>
    </location>
</feature>
<name>A0ABR3ABZ6_9AGAR</name>
<accession>A0ABR3ABZ6</accession>
<comment type="caution">
    <text evidence="2">The sequence shown here is derived from an EMBL/GenBank/DDBJ whole genome shotgun (WGS) entry which is preliminary data.</text>
</comment>
<keyword evidence="3" id="KW-1185">Reference proteome</keyword>
<sequence length="695" mass="77182">MDKLPKIPKLNKDHFISSFIASQKANAKVYAEEGKAVTLAWRCDQPNESSASATHPESNAHEQLRFGFGTPVLKPRKRDTVQPSVKTTTKHAPSAAPPQPLDSQKSKKNTRSSGALRKRLETSDEDDEKLASMSFIFTRMLDVEIEIGLAERRTRKRAKREIVRPKSPVDEQSEPRHGEKPRKPKGDGKSKRASSGPTGLALLHGFSAPNVCKNRLTLNPNKFGVFNQGRASSKVHVQRGKKKTTGQNVDLVFSELNFLNRTRKLATNADNTPSVHVLSNSECSGDEETDPAIENTGTETRSEKSADEDSIASNHTKKSTAKPAESEVWDIEREGFELKSAVSEPTRDRNIDTRMSVWTKQLRQDDMSPPDGASATVLSAGDRRRPSSSIAPSQSASQVLLLRKTRSLTTSRFFSSRPVKADEHLQPPVPEAERHPIPPSPNERHTQRSHTDLTGSPIKSIPFSGAHPRSPGVDVEASPQVGCLPPVDKEEQPYELYEPQRAMTPYFSDVDLSYLGCMDQGGYYFDVDVAIAGDMHYIDSIDTFPLFKSQGIEQPGDDLYSYLSDGCFGVDSHIMEDETPYGAWSEEEGEPHGWTVYSEDLGYENLQEPDRYEVEEGDEWMEEVEEVENNDLSGPLENCSGYQSGLYQGRELLLGLFEGRDLTETDTLAVGVGLSAAEADVVVNMRGQYWWPQKL</sequence>
<feature type="compositionally biased region" description="Polar residues" evidence="1">
    <location>
        <begin position="81"/>
        <end position="91"/>
    </location>
</feature>
<evidence type="ECO:0000256" key="1">
    <source>
        <dbReference type="SAM" id="MobiDB-lite"/>
    </source>
</evidence>
<evidence type="ECO:0000313" key="3">
    <source>
        <dbReference type="Proteomes" id="UP001437256"/>
    </source>
</evidence>
<feature type="region of interest" description="Disordered" evidence="1">
    <location>
        <begin position="361"/>
        <end position="398"/>
    </location>
</feature>
<feature type="region of interest" description="Disordered" evidence="1">
    <location>
        <begin position="45"/>
        <end position="128"/>
    </location>
</feature>
<feature type="region of interest" description="Disordered" evidence="1">
    <location>
        <begin position="413"/>
        <end position="477"/>
    </location>
</feature>
<feature type="compositionally biased region" description="Basic and acidic residues" evidence="1">
    <location>
        <begin position="160"/>
        <end position="178"/>
    </location>
</feature>
<gene>
    <name evidence="2" type="ORF">AAF712_002055</name>
</gene>
<proteinExistence type="predicted"/>
<evidence type="ECO:0000313" key="2">
    <source>
        <dbReference type="EMBL" id="KAL0070834.1"/>
    </source>
</evidence>
<feature type="region of interest" description="Disordered" evidence="1">
    <location>
        <begin position="154"/>
        <end position="199"/>
    </location>
</feature>